<evidence type="ECO:0000256" key="1">
    <source>
        <dbReference type="SAM" id="SignalP"/>
    </source>
</evidence>
<keyword evidence="1" id="KW-0732">Signal</keyword>
<dbReference type="EMBL" id="BLXT01003901">
    <property type="protein sequence ID" value="GFO07600.1"/>
    <property type="molecule type" value="Genomic_DNA"/>
</dbReference>
<organism evidence="2 3">
    <name type="scientific">Plakobranchus ocellatus</name>
    <dbReference type="NCBI Taxonomy" id="259542"/>
    <lineage>
        <taxon>Eukaryota</taxon>
        <taxon>Metazoa</taxon>
        <taxon>Spiralia</taxon>
        <taxon>Lophotrochozoa</taxon>
        <taxon>Mollusca</taxon>
        <taxon>Gastropoda</taxon>
        <taxon>Heterobranchia</taxon>
        <taxon>Euthyneura</taxon>
        <taxon>Panpulmonata</taxon>
        <taxon>Sacoglossa</taxon>
        <taxon>Placobranchoidea</taxon>
        <taxon>Plakobranchidae</taxon>
        <taxon>Plakobranchus</taxon>
    </lineage>
</organism>
<accession>A0AAV4AHF9</accession>
<protein>
    <submittedName>
        <fullName evidence="2">Fibrinogen-related molecule</fullName>
    </submittedName>
</protein>
<feature type="chain" id="PRO_5043528517" evidence="1">
    <location>
        <begin position="24"/>
        <end position="184"/>
    </location>
</feature>
<comment type="caution">
    <text evidence="2">The sequence shown here is derived from an EMBL/GenBank/DDBJ whole genome shotgun (WGS) entry which is preliminary data.</text>
</comment>
<gene>
    <name evidence="2" type="ORF">PoB_003410500</name>
</gene>
<name>A0AAV4AHF9_9GAST</name>
<sequence>MLACAGLPLFLIILLALPSTSTGRCRKNGWFGDSCQFMCQCKHQRQCDRITGTCPGPCESGWFGPACQYASAVFTPPTRRDLVELRSWHDNKHNTCQRTHSKRYVFINLKDKFAVKWLRIVGKNAEIVSKIQIQSLARSAYSCRTAKLDSKTVDFVCSDVGVIDRIILSNIAHIEVCEIYISKG</sequence>
<dbReference type="Gene3D" id="2.170.300.10">
    <property type="entry name" value="Tie2 ligand-binding domain superfamily"/>
    <property type="match status" value="1"/>
</dbReference>
<keyword evidence="3" id="KW-1185">Reference proteome</keyword>
<dbReference type="AlphaFoldDB" id="A0AAV4AHF9"/>
<evidence type="ECO:0000313" key="2">
    <source>
        <dbReference type="EMBL" id="GFO07600.1"/>
    </source>
</evidence>
<reference evidence="2 3" key="1">
    <citation type="journal article" date="2021" name="Elife">
        <title>Chloroplast acquisition without the gene transfer in kleptoplastic sea slugs, Plakobranchus ocellatus.</title>
        <authorList>
            <person name="Maeda T."/>
            <person name="Takahashi S."/>
            <person name="Yoshida T."/>
            <person name="Shimamura S."/>
            <person name="Takaki Y."/>
            <person name="Nagai Y."/>
            <person name="Toyoda A."/>
            <person name="Suzuki Y."/>
            <person name="Arimoto A."/>
            <person name="Ishii H."/>
            <person name="Satoh N."/>
            <person name="Nishiyama T."/>
            <person name="Hasebe M."/>
            <person name="Maruyama T."/>
            <person name="Minagawa J."/>
            <person name="Obokata J."/>
            <person name="Shigenobu S."/>
        </authorList>
    </citation>
    <scope>NUCLEOTIDE SEQUENCE [LARGE SCALE GENOMIC DNA]</scope>
</reference>
<evidence type="ECO:0000313" key="3">
    <source>
        <dbReference type="Proteomes" id="UP000735302"/>
    </source>
</evidence>
<proteinExistence type="predicted"/>
<feature type="signal peptide" evidence="1">
    <location>
        <begin position="1"/>
        <end position="23"/>
    </location>
</feature>
<dbReference type="Proteomes" id="UP000735302">
    <property type="component" value="Unassembled WGS sequence"/>
</dbReference>